<dbReference type="Proteomes" id="UP000397656">
    <property type="component" value="Plasmid pRK1-3"/>
</dbReference>
<dbReference type="EMBL" id="CP062807">
    <property type="protein sequence ID" value="QOT82264.1"/>
    <property type="molecule type" value="Genomic_DNA"/>
</dbReference>
<proteinExistence type="predicted"/>
<evidence type="ECO:0000313" key="1">
    <source>
        <dbReference type="EMBL" id="QOT82264.1"/>
    </source>
</evidence>
<reference evidence="1 2" key="1">
    <citation type="submission" date="2020-10" db="EMBL/GenBank/DDBJ databases">
        <title>Complete genome sequence of Cupriavidus basilensis CCUG 49340T.</title>
        <authorList>
            <person name="Salva-Serra F."/>
            <person name="Donoso R.A."/>
            <person name="Cho K.H."/>
            <person name="Yoo J.A."/>
            <person name="Lee K."/>
            <person name="Yoon S.-H."/>
            <person name="Perez-Pantoja D."/>
            <person name="Moore E.R.B."/>
        </authorList>
    </citation>
    <scope>NUCLEOTIDE SEQUENCE [LARGE SCALE GENOMIC DNA]</scope>
    <source>
        <strain evidence="2">CCUG 49340</strain>
        <plasmid evidence="1 2">pRK1-3</plasmid>
    </source>
</reference>
<gene>
    <name evidence="1" type="ORF">F7R26_039180</name>
</gene>
<sequence>MKNTNNVALINPESEHFVPTLTDVVSPATLAQVFGDHPVPFKTNEDGSAPTSVYLQHLEDTWALAMEEAETDEVQAEHAPARDLREVSVEARAIL</sequence>
<dbReference type="GeneID" id="98406996"/>
<protein>
    <submittedName>
        <fullName evidence="1">Uncharacterized protein</fullName>
    </submittedName>
</protein>
<accession>A0A643FSN4</accession>
<keyword evidence="1" id="KW-0614">Plasmid</keyword>
<dbReference type="AlphaFoldDB" id="A0A643FSN4"/>
<evidence type="ECO:0000313" key="2">
    <source>
        <dbReference type="Proteomes" id="UP000397656"/>
    </source>
</evidence>
<dbReference type="RefSeq" id="WP_150986961.1">
    <property type="nucleotide sequence ID" value="NZ_CP062807.1"/>
</dbReference>
<name>A0A643FSN4_9BURK</name>
<organism evidence="1 2">
    <name type="scientific">Cupriavidus basilensis</name>
    <dbReference type="NCBI Taxonomy" id="68895"/>
    <lineage>
        <taxon>Bacteria</taxon>
        <taxon>Pseudomonadati</taxon>
        <taxon>Pseudomonadota</taxon>
        <taxon>Betaproteobacteria</taxon>
        <taxon>Burkholderiales</taxon>
        <taxon>Burkholderiaceae</taxon>
        <taxon>Cupriavidus</taxon>
    </lineage>
</organism>
<geneLocation type="plasmid" evidence="1 2">
    <name>pRK1-3</name>
</geneLocation>